<comment type="caution">
    <text evidence="1">The sequence shown here is derived from an EMBL/GenBank/DDBJ whole genome shotgun (WGS) entry which is preliminary data.</text>
</comment>
<reference evidence="1" key="1">
    <citation type="submission" date="2022-03" db="EMBL/GenBank/DDBJ databases">
        <authorList>
            <person name="Sayadi A."/>
        </authorList>
    </citation>
    <scope>NUCLEOTIDE SEQUENCE</scope>
</reference>
<keyword evidence="2" id="KW-1185">Reference proteome</keyword>
<dbReference type="AlphaFoldDB" id="A0A9P0K5I6"/>
<accession>A0A9P0K5I6</accession>
<name>A0A9P0K5I6_ACAOB</name>
<evidence type="ECO:0000313" key="2">
    <source>
        <dbReference type="Proteomes" id="UP001152888"/>
    </source>
</evidence>
<protein>
    <submittedName>
        <fullName evidence="1">Uncharacterized protein</fullName>
    </submittedName>
</protein>
<dbReference type="Proteomes" id="UP001152888">
    <property type="component" value="Unassembled WGS sequence"/>
</dbReference>
<dbReference type="EMBL" id="CAKOFQ010006738">
    <property type="protein sequence ID" value="CAH1966799.1"/>
    <property type="molecule type" value="Genomic_DNA"/>
</dbReference>
<gene>
    <name evidence="1" type="ORF">ACAOBT_LOCUS7050</name>
</gene>
<proteinExistence type="predicted"/>
<sequence>MFTLTGSRRVEWELERGVAILPGRTDRRSEVQQSHASLSRQPSAQRNVYAFTAPCRALFGLPTFFSGGVHYRVLDCLSVVL</sequence>
<organism evidence="1 2">
    <name type="scientific">Acanthoscelides obtectus</name>
    <name type="common">Bean weevil</name>
    <name type="synonym">Bruchus obtectus</name>
    <dbReference type="NCBI Taxonomy" id="200917"/>
    <lineage>
        <taxon>Eukaryota</taxon>
        <taxon>Metazoa</taxon>
        <taxon>Ecdysozoa</taxon>
        <taxon>Arthropoda</taxon>
        <taxon>Hexapoda</taxon>
        <taxon>Insecta</taxon>
        <taxon>Pterygota</taxon>
        <taxon>Neoptera</taxon>
        <taxon>Endopterygota</taxon>
        <taxon>Coleoptera</taxon>
        <taxon>Polyphaga</taxon>
        <taxon>Cucujiformia</taxon>
        <taxon>Chrysomeloidea</taxon>
        <taxon>Chrysomelidae</taxon>
        <taxon>Bruchinae</taxon>
        <taxon>Bruchini</taxon>
        <taxon>Acanthoscelides</taxon>
    </lineage>
</organism>
<evidence type="ECO:0000313" key="1">
    <source>
        <dbReference type="EMBL" id="CAH1966799.1"/>
    </source>
</evidence>